<sequence length="70" mass="7451">MKKRQTPLMVAASILLIILSSLIDSEGSTWLGALQTLLLGIGLLGCCMAFLRFAKGGKGTKDKNSKKGKK</sequence>
<dbReference type="RefSeq" id="WP_074086772.1">
    <property type="nucleotide sequence ID" value="NZ_LVWI01000033.1"/>
</dbReference>
<evidence type="ECO:0000313" key="3">
    <source>
        <dbReference type="Proteomes" id="UP000186058"/>
    </source>
</evidence>
<dbReference type="Proteomes" id="UP000186058">
    <property type="component" value="Unassembled WGS sequence"/>
</dbReference>
<keyword evidence="1" id="KW-0812">Transmembrane</keyword>
<evidence type="ECO:0000313" key="2">
    <source>
        <dbReference type="EMBL" id="OKP88007.1"/>
    </source>
</evidence>
<dbReference type="EMBL" id="LVWI01000033">
    <property type="protein sequence ID" value="OKP88007.1"/>
    <property type="molecule type" value="Genomic_DNA"/>
</dbReference>
<proteinExistence type="predicted"/>
<evidence type="ECO:0008006" key="4">
    <source>
        <dbReference type="Google" id="ProtNLM"/>
    </source>
</evidence>
<evidence type="ECO:0000256" key="1">
    <source>
        <dbReference type="SAM" id="Phobius"/>
    </source>
</evidence>
<keyword evidence="1" id="KW-1133">Transmembrane helix</keyword>
<name>A0ABX3EUF6_9BACL</name>
<comment type="caution">
    <text evidence="2">The sequence shown here is derived from an EMBL/GenBank/DDBJ whole genome shotgun (WGS) entry which is preliminary data.</text>
</comment>
<keyword evidence="1" id="KW-0472">Membrane</keyword>
<gene>
    <name evidence="2" type="ORF">A3844_09365</name>
</gene>
<keyword evidence="3" id="KW-1185">Reference proteome</keyword>
<protein>
    <recommendedName>
        <fullName evidence="4">DUF3188 domain-containing protein</fullName>
    </recommendedName>
</protein>
<organism evidence="2 3">
    <name type="scientific">Paenibacillus helianthi</name>
    <dbReference type="NCBI Taxonomy" id="1349432"/>
    <lineage>
        <taxon>Bacteria</taxon>
        <taxon>Bacillati</taxon>
        <taxon>Bacillota</taxon>
        <taxon>Bacilli</taxon>
        <taxon>Bacillales</taxon>
        <taxon>Paenibacillaceae</taxon>
        <taxon>Paenibacillus</taxon>
    </lineage>
</organism>
<feature type="transmembrane region" description="Helical" evidence="1">
    <location>
        <begin position="35"/>
        <end position="54"/>
    </location>
</feature>
<reference evidence="2 3" key="1">
    <citation type="submission" date="2016-03" db="EMBL/GenBank/DDBJ databases">
        <authorList>
            <person name="Sant'Anna F.H."/>
            <person name="Ambrosini A."/>
            <person name="Souza R."/>
            <person name="Bach E."/>
            <person name="Fernandes G."/>
            <person name="Balsanelli E."/>
            <person name="Baura V.A."/>
            <person name="Souza E.M."/>
            <person name="Passaglia L."/>
        </authorList>
    </citation>
    <scope>NUCLEOTIDE SEQUENCE [LARGE SCALE GENOMIC DNA]</scope>
    <source>
        <strain evidence="2 3">P26E</strain>
    </source>
</reference>
<accession>A0ABX3EUF6</accession>